<dbReference type="SUPFAM" id="SSF48295">
    <property type="entry name" value="TrpR-like"/>
    <property type="match status" value="1"/>
</dbReference>
<dbReference type="GO" id="GO:0006313">
    <property type="term" value="P:DNA transposition"/>
    <property type="evidence" value="ECO:0007669"/>
    <property type="project" value="InterPro"/>
</dbReference>
<sequence>MMDESELAGAATGSSYEPRKSSRRGGAERVEVLTVRAERRRRWSSEDKLRIVRETLAPGAVAKVVAERHGVSTGLLFTWRKELLATAVSGFVPVEMAPAEPLQLPGPTAARMSSPAPAAAEGGIEIVLPGGALVRLGRGADLELLRGVLALLAPR</sequence>
<dbReference type="GO" id="GO:0004803">
    <property type="term" value="F:transposase activity"/>
    <property type="evidence" value="ECO:0007669"/>
    <property type="project" value="InterPro"/>
</dbReference>
<dbReference type="Proteomes" id="UP000460715">
    <property type="component" value="Unassembled WGS sequence"/>
</dbReference>
<dbReference type="InterPro" id="IPR010921">
    <property type="entry name" value="Trp_repressor/repl_initiator"/>
</dbReference>
<reference evidence="2 3" key="1">
    <citation type="submission" date="2019-03" db="EMBL/GenBank/DDBJ databases">
        <title>Roseomonas sp. a novel Roseomonas species isolated from Sea whip Gorgonian.</title>
        <authorList>
            <person name="Li F."/>
            <person name="Pan X."/>
            <person name="Huang S."/>
            <person name="Li Z."/>
            <person name="Meng B."/>
        </authorList>
    </citation>
    <scope>NUCLEOTIDE SEQUENCE [LARGE SCALE GENOMIC DNA]</scope>
    <source>
        <strain evidence="2 3">M0104</strain>
    </source>
</reference>
<dbReference type="EMBL" id="SNVJ01000045">
    <property type="protein sequence ID" value="MXP66113.1"/>
    <property type="molecule type" value="Genomic_DNA"/>
</dbReference>
<keyword evidence="3" id="KW-1185">Reference proteome</keyword>
<comment type="caution">
    <text evidence="2">The sequence shown here is derived from an EMBL/GenBank/DDBJ whole genome shotgun (WGS) entry which is preliminary data.</text>
</comment>
<proteinExistence type="predicted"/>
<protein>
    <submittedName>
        <fullName evidence="2">Transposase</fullName>
    </submittedName>
</protein>
<feature type="compositionally biased region" description="Basic and acidic residues" evidence="1">
    <location>
        <begin position="17"/>
        <end position="29"/>
    </location>
</feature>
<dbReference type="InterPro" id="IPR002514">
    <property type="entry name" value="Transposase_8"/>
</dbReference>
<evidence type="ECO:0000256" key="1">
    <source>
        <dbReference type="SAM" id="MobiDB-lite"/>
    </source>
</evidence>
<dbReference type="PANTHER" id="PTHR37936">
    <property type="entry name" value="TRANSPOSASE INSC FOR INSERTION ELEMENT IS2A-RELATED"/>
    <property type="match status" value="1"/>
</dbReference>
<dbReference type="AlphaFoldDB" id="A0A845BEX4"/>
<dbReference type="NCBIfam" id="NF047595">
    <property type="entry name" value="IS66_ISRel24_TnpA"/>
    <property type="match status" value="1"/>
</dbReference>
<dbReference type="PANTHER" id="PTHR37936:SF3">
    <property type="entry name" value="TRANSPOSASE INSC FOR INSERTION ELEMENT IS2A-RELATED"/>
    <property type="match status" value="1"/>
</dbReference>
<dbReference type="GO" id="GO:0043565">
    <property type="term" value="F:sequence-specific DNA binding"/>
    <property type="evidence" value="ECO:0007669"/>
    <property type="project" value="InterPro"/>
</dbReference>
<evidence type="ECO:0000313" key="2">
    <source>
        <dbReference type="EMBL" id="MXP66113.1"/>
    </source>
</evidence>
<name>A0A845BEX4_9PROT</name>
<feature type="region of interest" description="Disordered" evidence="1">
    <location>
        <begin position="1"/>
        <end position="29"/>
    </location>
</feature>
<dbReference type="RefSeq" id="WP_235913993.1">
    <property type="nucleotide sequence ID" value="NZ_SNVJ01000045.1"/>
</dbReference>
<dbReference type="Pfam" id="PF01527">
    <property type="entry name" value="HTH_Tnp_1"/>
    <property type="match status" value="1"/>
</dbReference>
<organism evidence="2 3">
    <name type="scientific">Teichococcus coralli</name>
    <dbReference type="NCBI Taxonomy" id="2545983"/>
    <lineage>
        <taxon>Bacteria</taxon>
        <taxon>Pseudomonadati</taxon>
        <taxon>Pseudomonadota</taxon>
        <taxon>Alphaproteobacteria</taxon>
        <taxon>Acetobacterales</taxon>
        <taxon>Roseomonadaceae</taxon>
        <taxon>Roseomonas</taxon>
    </lineage>
</organism>
<evidence type="ECO:0000313" key="3">
    <source>
        <dbReference type="Proteomes" id="UP000460715"/>
    </source>
</evidence>
<accession>A0A845BEX4</accession>
<gene>
    <name evidence="2" type="ORF">E0493_22490</name>
</gene>